<evidence type="ECO:0008006" key="3">
    <source>
        <dbReference type="Google" id="ProtNLM"/>
    </source>
</evidence>
<gene>
    <name evidence="1" type="ORF">ACKI1S_46280</name>
</gene>
<reference evidence="1 2" key="1">
    <citation type="submission" date="2024-12" db="EMBL/GenBank/DDBJ databases">
        <title>Forecasting of Potato common scab and diversities of Pathogenic streptomyces spp. in china.</title>
        <authorList>
            <person name="Handique U."/>
            <person name="Wu J."/>
        </authorList>
    </citation>
    <scope>NUCLEOTIDE SEQUENCE [LARGE SCALE GENOMIC DNA]</scope>
    <source>
        <strain evidence="1 2">ZRIMU1585</strain>
    </source>
</reference>
<sequence length="78" mass="8681">MTATRRPHGAGPDGALVCLACDRPREAGHYLCRSCWPALPGPARIRLCRRDRLALARLRQLVDQLHDGTPLNQIEITL</sequence>
<accession>A0ABW9IZP1</accession>
<dbReference type="RefSeq" id="WP_369278438.1">
    <property type="nucleotide sequence ID" value="NZ_JBJVMW010000042.1"/>
</dbReference>
<comment type="caution">
    <text evidence="1">The sequence shown here is derived from an EMBL/GenBank/DDBJ whole genome shotgun (WGS) entry which is preliminary data.</text>
</comment>
<evidence type="ECO:0000313" key="2">
    <source>
        <dbReference type="Proteomes" id="UP001631993"/>
    </source>
</evidence>
<name>A0ABW9IZP1_STRGJ</name>
<keyword evidence="2" id="KW-1185">Reference proteome</keyword>
<dbReference type="EMBL" id="JBJVNE010000053">
    <property type="protein sequence ID" value="MFM9653471.1"/>
    <property type="molecule type" value="Genomic_DNA"/>
</dbReference>
<dbReference type="Proteomes" id="UP001631993">
    <property type="component" value="Unassembled WGS sequence"/>
</dbReference>
<protein>
    <recommendedName>
        <fullName evidence="3">ComF family protein</fullName>
    </recommendedName>
</protein>
<proteinExistence type="predicted"/>
<evidence type="ECO:0000313" key="1">
    <source>
        <dbReference type="EMBL" id="MFM9653471.1"/>
    </source>
</evidence>
<organism evidence="1 2">
    <name type="scientific">Streptomyces galilaeus</name>
    <dbReference type="NCBI Taxonomy" id="33899"/>
    <lineage>
        <taxon>Bacteria</taxon>
        <taxon>Bacillati</taxon>
        <taxon>Actinomycetota</taxon>
        <taxon>Actinomycetes</taxon>
        <taxon>Kitasatosporales</taxon>
        <taxon>Streptomycetaceae</taxon>
        <taxon>Streptomyces</taxon>
    </lineage>
</organism>